<dbReference type="KEGG" id="vg:62680805"/>
<dbReference type="RefSeq" id="YP_009998223.1">
    <property type="nucleotide sequence ID" value="NC_052984.1"/>
</dbReference>
<keyword evidence="2" id="KW-1185">Reference proteome</keyword>
<dbReference type="EMBL" id="MN317029">
    <property type="protein sequence ID" value="QFG04458.1"/>
    <property type="molecule type" value="Genomic_DNA"/>
</dbReference>
<proteinExistence type="predicted"/>
<accession>A0A5J6T2L6</accession>
<evidence type="ECO:0000313" key="2">
    <source>
        <dbReference type="Proteomes" id="UP000326305"/>
    </source>
</evidence>
<reference evidence="1 2" key="1">
    <citation type="submission" date="2019-08" db="EMBL/GenBank/DDBJ databases">
        <authorList>
            <person name="Zhang R."/>
        </authorList>
    </citation>
    <scope>NUCLEOTIDE SEQUENCE [LARGE SCALE GENOMIC DNA]</scope>
</reference>
<protein>
    <submittedName>
        <fullName evidence="1">Uncharacterized protein</fullName>
    </submittedName>
</protein>
<evidence type="ECO:0000313" key="1">
    <source>
        <dbReference type="EMBL" id="QFG04458.1"/>
    </source>
</evidence>
<sequence length="176" mass="19280">MAKSKRLDILVHLCQVLESIFPDNGYDNDLRGRVYRGRTSISTGGDEDRRAAISIQEPKTINPGTFADDLSTYRKDRWVLLIQGWVTSDANNFEHPTDPAYALAADVEKCLSGIVSTGAGGQPSFPGIYLLGKKIAAMELSQPTVRAAEDQNTDRAYFYLPVALTLASDISQPGDR</sequence>
<dbReference type="GeneID" id="62680805"/>
<name>A0A5J6T2L6_9CAUD</name>
<organism evidence="1 2">
    <name type="scientific">Aeromonas phage vB_AhyS-A18P4</name>
    <dbReference type="NCBI Taxonomy" id="2608321"/>
    <lineage>
        <taxon>Viruses</taxon>
        <taxon>Duplodnaviria</taxon>
        <taxon>Heunggongvirae</taxon>
        <taxon>Uroviricota</taxon>
        <taxon>Caudoviricetes</taxon>
        <taxon>Casjensviridae</taxon>
        <taxon>Sharonstreetvirus</taxon>
        <taxon>Sharonstreetvirus A18P4</taxon>
    </lineage>
</organism>
<dbReference type="Proteomes" id="UP000326305">
    <property type="component" value="Segment"/>
</dbReference>